<dbReference type="Gene3D" id="1.10.20.10">
    <property type="entry name" value="Histone, subunit A"/>
    <property type="match status" value="1"/>
</dbReference>
<dbReference type="EMBL" id="JAIQCJ010001405">
    <property type="protein sequence ID" value="KAJ8789702.1"/>
    <property type="molecule type" value="Genomic_DNA"/>
</dbReference>
<evidence type="ECO:0000313" key="2">
    <source>
        <dbReference type="EMBL" id="KAJ8789702.1"/>
    </source>
</evidence>
<feature type="compositionally biased region" description="Polar residues" evidence="1">
    <location>
        <begin position="1"/>
        <end position="21"/>
    </location>
</feature>
<dbReference type="Proteomes" id="UP001159641">
    <property type="component" value="Unassembled WGS sequence"/>
</dbReference>
<feature type="region of interest" description="Disordered" evidence="1">
    <location>
        <begin position="1"/>
        <end position="115"/>
    </location>
</feature>
<keyword evidence="3" id="KW-1185">Reference proteome</keyword>
<sequence length="186" mass="20617">MNRKAQQQTNGTKNPSATNAQRGRREIVHPRIHPTSSLCVPNFPSSHPHALPTSTKKRYVAAICRSKGGNKARERHRESQGQGEKPSFSTPAKEKEERASSAFGKKRRKKKKEAYSSCMGKILKQTHPDFGGCSWILDALGALEDLVAGTGEETKKENQNIPRPEERDQSLPAMSLPPLLLHPVCM</sequence>
<organism evidence="2 3">
    <name type="scientific">Eschrichtius robustus</name>
    <name type="common">California gray whale</name>
    <name type="synonym">Eschrichtius gibbosus</name>
    <dbReference type="NCBI Taxonomy" id="9764"/>
    <lineage>
        <taxon>Eukaryota</taxon>
        <taxon>Metazoa</taxon>
        <taxon>Chordata</taxon>
        <taxon>Craniata</taxon>
        <taxon>Vertebrata</taxon>
        <taxon>Euteleostomi</taxon>
        <taxon>Mammalia</taxon>
        <taxon>Eutheria</taxon>
        <taxon>Laurasiatheria</taxon>
        <taxon>Artiodactyla</taxon>
        <taxon>Whippomorpha</taxon>
        <taxon>Cetacea</taxon>
        <taxon>Mysticeti</taxon>
        <taxon>Eschrichtiidae</taxon>
        <taxon>Eschrichtius</taxon>
    </lineage>
</organism>
<reference evidence="2 3" key="1">
    <citation type="submission" date="2022-11" db="EMBL/GenBank/DDBJ databases">
        <title>Whole genome sequence of Eschrichtius robustus ER-17-0199.</title>
        <authorList>
            <person name="Bruniche-Olsen A."/>
            <person name="Black A.N."/>
            <person name="Fields C.J."/>
            <person name="Walden K."/>
            <person name="Dewoody J.A."/>
        </authorList>
    </citation>
    <scope>NUCLEOTIDE SEQUENCE [LARGE SCALE GENOMIC DNA]</scope>
    <source>
        <strain evidence="2">ER-17-0199</strain>
        <tissue evidence="2">Blubber</tissue>
    </source>
</reference>
<evidence type="ECO:0000313" key="3">
    <source>
        <dbReference type="Proteomes" id="UP001159641"/>
    </source>
</evidence>
<gene>
    <name evidence="2" type="ORF">J1605_004836</name>
</gene>
<evidence type="ECO:0000256" key="1">
    <source>
        <dbReference type="SAM" id="MobiDB-lite"/>
    </source>
</evidence>
<dbReference type="AlphaFoldDB" id="A0AB34HEA6"/>
<protein>
    <submittedName>
        <fullName evidence="2">Uncharacterized protein</fullName>
    </submittedName>
</protein>
<proteinExistence type="predicted"/>
<comment type="caution">
    <text evidence="2">The sequence shown here is derived from an EMBL/GenBank/DDBJ whole genome shotgun (WGS) entry which is preliminary data.</text>
</comment>
<name>A0AB34HEA6_ESCRO</name>
<feature type="compositionally biased region" description="Polar residues" evidence="1">
    <location>
        <begin position="34"/>
        <end position="45"/>
    </location>
</feature>
<dbReference type="GO" id="GO:0046982">
    <property type="term" value="F:protein heterodimerization activity"/>
    <property type="evidence" value="ECO:0007669"/>
    <property type="project" value="InterPro"/>
</dbReference>
<accession>A0AB34HEA6</accession>
<dbReference type="InterPro" id="IPR009072">
    <property type="entry name" value="Histone-fold"/>
</dbReference>
<feature type="region of interest" description="Disordered" evidence="1">
    <location>
        <begin position="148"/>
        <end position="175"/>
    </location>
</feature>
<feature type="compositionally biased region" description="Basic and acidic residues" evidence="1">
    <location>
        <begin position="152"/>
        <end position="169"/>
    </location>
</feature>